<dbReference type="GO" id="GO:0008236">
    <property type="term" value="F:serine-type peptidase activity"/>
    <property type="evidence" value="ECO:0007669"/>
    <property type="project" value="InterPro"/>
</dbReference>
<dbReference type="Pfam" id="PF00326">
    <property type="entry name" value="Peptidase_S9"/>
    <property type="match status" value="1"/>
</dbReference>
<dbReference type="SUPFAM" id="SSF53474">
    <property type="entry name" value="alpha/beta-Hydrolases"/>
    <property type="match status" value="1"/>
</dbReference>
<evidence type="ECO:0000313" key="2">
    <source>
        <dbReference type="EMBL" id="KAF4715653.1"/>
    </source>
</evidence>
<dbReference type="InterPro" id="IPR001375">
    <property type="entry name" value="Peptidase_S9_cat"/>
</dbReference>
<reference evidence="2 3" key="1">
    <citation type="submission" date="2020-04" db="EMBL/GenBank/DDBJ databases">
        <title>Perkinsus olseni comparative genomics.</title>
        <authorList>
            <person name="Bogema D.R."/>
        </authorList>
    </citation>
    <scope>NUCLEOTIDE SEQUENCE [LARGE SCALE GENOMIC DNA]</scope>
    <source>
        <strain evidence="2 3">ATCC PRA-207</strain>
    </source>
</reference>
<evidence type="ECO:0000313" key="3">
    <source>
        <dbReference type="Proteomes" id="UP000553632"/>
    </source>
</evidence>
<keyword evidence="3" id="KW-1185">Reference proteome</keyword>
<accession>A0A7J6R505</accession>
<gene>
    <name evidence="2" type="primary">DPP4_7</name>
    <name evidence="2" type="ORF">FOZ63_015835</name>
</gene>
<feature type="non-terminal residue" evidence="2">
    <location>
        <position position="1"/>
    </location>
</feature>
<dbReference type="OMA" id="FTWELEY"/>
<dbReference type="Gene3D" id="3.40.50.1820">
    <property type="entry name" value="alpha/beta hydrolase"/>
    <property type="match status" value="1"/>
</dbReference>
<feature type="non-terminal residue" evidence="2">
    <location>
        <position position="144"/>
    </location>
</feature>
<protein>
    <submittedName>
        <fullName evidence="2">Diacylglycerol pyrophosphate phosphatase</fullName>
    </submittedName>
</protein>
<sequence length="144" mass="16286">DFTYEDEFWAGNSQSTTWPVPPELERSDVLGPQSLQLLRVPLLLMHGSKDNVCPISNSKVLFNVLDNQRRSSPSAPRDLQFVIFSGEGHGFRGSSRAEADSRQIRWLQRGGRWSVDADSDFKLACLFLLRYESSDIMFLCCRGG</sequence>
<comment type="caution">
    <text evidence="2">The sequence shown here is derived from an EMBL/GenBank/DDBJ whole genome shotgun (WGS) entry which is preliminary data.</text>
</comment>
<dbReference type="GO" id="GO:0006508">
    <property type="term" value="P:proteolysis"/>
    <property type="evidence" value="ECO:0007669"/>
    <property type="project" value="InterPro"/>
</dbReference>
<dbReference type="Proteomes" id="UP000553632">
    <property type="component" value="Unassembled WGS sequence"/>
</dbReference>
<name>A0A7J6R505_PEROL</name>
<organism evidence="2 3">
    <name type="scientific">Perkinsus olseni</name>
    <name type="common">Perkinsus atlanticus</name>
    <dbReference type="NCBI Taxonomy" id="32597"/>
    <lineage>
        <taxon>Eukaryota</taxon>
        <taxon>Sar</taxon>
        <taxon>Alveolata</taxon>
        <taxon>Perkinsozoa</taxon>
        <taxon>Perkinsea</taxon>
        <taxon>Perkinsida</taxon>
        <taxon>Perkinsidae</taxon>
        <taxon>Perkinsus</taxon>
    </lineage>
</organism>
<evidence type="ECO:0000259" key="1">
    <source>
        <dbReference type="Pfam" id="PF00326"/>
    </source>
</evidence>
<dbReference type="AlphaFoldDB" id="A0A7J6R505"/>
<dbReference type="EMBL" id="JABANO010028157">
    <property type="protein sequence ID" value="KAF4715653.1"/>
    <property type="molecule type" value="Genomic_DNA"/>
</dbReference>
<proteinExistence type="predicted"/>
<dbReference type="InterPro" id="IPR029058">
    <property type="entry name" value="AB_hydrolase_fold"/>
</dbReference>
<feature type="domain" description="Peptidase S9 prolyl oligopeptidase catalytic" evidence="1">
    <location>
        <begin position="9"/>
        <end position="109"/>
    </location>
</feature>